<protein>
    <submittedName>
        <fullName evidence="2">Uncharacterized conserved membrane protein</fullName>
    </submittedName>
</protein>
<proteinExistence type="predicted"/>
<name>B1X3V3_PAUCH</name>
<feature type="transmembrane region" description="Helical" evidence="1">
    <location>
        <begin position="73"/>
        <end position="94"/>
    </location>
</feature>
<evidence type="ECO:0000313" key="2">
    <source>
        <dbReference type="EMBL" id="ACB42622.1"/>
    </source>
</evidence>
<keyword evidence="1" id="KW-0472">Membrane</keyword>
<reference evidence="2" key="1">
    <citation type="submission" date="2007-08" db="EMBL/GenBank/DDBJ databases">
        <authorList>
            <person name="Gloeckner G."/>
            <person name="Nowack E."/>
            <person name="Melkonian M."/>
        </authorList>
    </citation>
    <scope>NUCLEOTIDE SEQUENCE</scope>
</reference>
<accession>B1X3V3</accession>
<dbReference type="AlphaFoldDB" id="B1X3V3"/>
<keyword evidence="2" id="KW-0934">Plastid</keyword>
<organism evidence="2">
    <name type="scientific">Paulinella chromatophora</name>
    <dbReference type="NCBI Taxonomy" id="39717"/>
    <lineage>
        <taxon>Eukaryota</taxon>
        <taxon>Sar</taxon>
        <taxon>Rhizaria</taxon>
        <taxon>Cercozoa</taxon>
        <taxon>Imbricatea</taxon>
        <taxon>Silicofilosea</taxon>
        <taxon>Euglyphida</taxon>
        <taxon>Paulinellidae</taxon>
        <taxon>Paulinella</taxon>
    </lineage>
</organism>
<dbReference type="GeneID" id="6481159"/>
<keyword evidence="1" id="KW-1133">Transmembrane helix</keyword>
<evidence type="ECO:0000256" key="1">
    <source>
        <dbReference type="SAM" id="Phobius"/>
    </source>
</evidence>
<sequence>MLVWLGNIDPAPLFALSLLTYIPFLWWAQRSNRFPAIALLGFFSTLIFVLVTIVAAIFAKWNYDLSLVEVDFLHGGAELFLTISNLLVVIGFNVKSKSVQ</sequence>
<dbReference type="EMBL" id="CP000815">
    <property type="protein sequence ID" value="ACB42622.1"/>
    <property type="molecule type" value="Genomic_DNA"/>
</dbReference>
<dbReference type="Pfam" id="PF12159">
    <property type="entry name" value="DUF3593"/>
    <property type="match status" value="1"/>
</dbReference>
<dbReference type="PANTHER" id="PTHR35473">
    <property type="entry name" value="1-ACYL-SN-GLYCEROL-3-PHOSPHATE ACYLTRANSFERASE"/>
    <property type="match status" value="1"/>
</dbReference>
<feature type="transmembrane region" description="Helical" evidence="1">
    <location>
        <begin position="36"/>
        <end position="61"/>
    </location>
</feature>
<dbReference type="InterPro" id="IPR021995">
    <property type="entry name" value="DUF3593"/>
</dbReference>
<reference evidence="2" key="2">
    <citation type="journal article" date="2008" name="Curr. Biol.">
        <title>Chromatophore genome sequence of Paulinella sheds light on acquisition of photosynthesis by eukaryotes.</title>
        <authorList>
            <person name="Nowack E.C.M."/>
            <person name="Melkonian M."/>
            <person name="Gloeckner G."/>
        </authorList>
    </citation>
    <scope>NUCLEOTIDE SEQUENCE [LARGE SCALE GENOMIC DNA]</scope>
</reference>
<keyword evidence="1" id="KW-0812">Transmembrane</keyword>
<feature type="transmembrane region" description="Helical" evidence="1">
    <location>
        <begin position="12"/>
        <end position="29"/>
    </location>
</feature>
<geneLocation type="organellar chromatophore" evidence="2"/>
<dbReference type="RefSeq" id="YP_002048832.1">
    <property type="nucleotide sequence ID" value="NC_011087.1"/>
</dbReference>
<dbReference type="PANTHER" id="PTHR35473:SF3">
    <property type="entry name" value="1-ACYL-SN-GLYCEROL-3-PHOSPHATE ACYLTRANSFERASE"/>
    <property type="match status" value="1"/>
</dbReference>
<gene>
    <name evidence="2" type="ordered locus">PCC_0172</name>
</gene>